<name>A0A812S674_SYMPI</name>
<feature type="compositionally biased region" description="Basic and acidic residues" evidence="1">
    <location>
        <begin position="149"/>
        <end position="168"/>
    </location>
</feature>
<evidence type="ECO:0000313" key="2">
    <source>
        <dbReference type="EMBL" id="CAE7468186.1"/>
    </source>
</evidence>
<gene>
    <name evidence="2" type="ORF">SPIL2461_LOCUS11809</name>
</gene>
<proteinExistence type="predicted"/>
<dbReference type="Proteomes" id="UP000649617">
    <property type="component" value="Unassembled WGS sequence"/>
</dbReference>
<dbReference type="AlphaFoldDB" id="A0A812S674"/>
<reference evidence="2" key="1">
    <citation type="submission" date="2021-02" db="EMBL/GenBank/DDBJ databases">
        <authorList>
            <person name="Dougan E. K."/>
            <person name="Rhodes N."/>
            <person name="Thang M."/>
            <person name="Chan C."/>
        </authorList>
    </citation>
    <scope>NUCLEOTIDE SEQUENCE</scope>
</reference>
<keyword evidence="3" id="KW-1185">Reference proteome</keyword>
<feature type="region of interest" description="Disordered" evidence="1">
    <location>
        <begin position="39"/>
        <end position="60"/>
    </location>
</feature>
<dbReference type="OrthoDB" id="435504at2759"/>
<protein>
    <submittedName>
        <fullName evidence="2">Uncharacterized protein</fullName>
    </submittedName>
</protein>
<comment type="caution">
    <text evidence="2">The sequence shown here is derived from an EMBL/GenBank/DDBJ whole genome shotgun (WGS) entry which is preliminary data.</text>
</comment>
<accession>A0A812S674</accession>
<evidence type="ECO:0000313" key="3">
    <source>
        <dbReference type="Proteomes" id="UP000649617"/>
    </source>
</evidence>
<organism evidence="2 3">
    <name type="scientific">Symbiodinium pilosum</name>
    <name type="common">Dinoflagellate</name>
    <dbReference type="NCBI Taxonomy" id="2952"/>
    <lineage>
        <taxon>Eukaryota</taxon>
        <taxon>Sar</taxon>
        <taxon>Alveolata</taxon>
        <taxon>Dinophyceae</taxon>
        <taxon>Suessiales</taxon>
        <taxon>Symbiodiniaceae</taxon>
        <taxon>Symbiodinium</taxon>
    </lineage>
</organism>
<sequence>MAVNPRYQKWLEDKRTIALKDLNEVDRCFGWAKYVHKGDGAQKADDGAKDEAKPEQGRSVEWRPAILRKTATTDSFAIEWVHGTPGNSEGKLELPKAAVLLAPRAPKIDDNTDRRHLEVLKQARRLRASGKSDWEIEAYLNKLLEKQWEEREEQRRREESSMEAEPKPPKLTIDQIRAYMQREEGQAVGKAY</sequence>
<dbReference type="EMBL" id="CAJNIZ010023335">
    <property type="protein sequence ID" value="CAE7468186.1"/>
    <property type="molecule type" value="Genomic_DNA"/>
</dbReference>
<evidence type="ECO:0000256" key="1">
    <source>
        <dbReference type="SAM" id="MobiDB-lite"/>
    </source>
</evidence>
<feature type="region of interest" description="Disordered" evidence="1">
    <location>
        <begin position="149"/>
        <end position="173"/>
    </location>
</feature>